<keyword evidence="1" id="KW-0472">Membrane</keyword>
<dbReference type="Gene3D" id="2.60.40.10">
    <property type="entry name" value="Immunoglobulins"/>
    <property type="match status" value="1"/>
</dbReference>
<proteinExistence type="predicted"/>
<evidence type="ECO:0000259" key="3">
    <source>
        <dbReference type="Pfam" id="PF07495"/>
    </source>
</evidence>
<keyword evidence="1" id="KW-0812">Transmembrane</keyword>
<feature type="domain" description="Two component regulator three Y" evidence="3">
    <location>
        <begin position="690"/>
        <end position="743"/>
    </location>
</feature>
<dbReference type="InterPro" id="IPR010559">
    <property type="entry name" value="Sig_transdc_His_kin_internal"/>
</dbReference>
<dbReference type="InterPro" id="IPR015943">
    <property type="entry name" value="WD40/YVTN_repeat-like_dom_sf"/>
</dbReference>
<dbReference type="SUPFAM" id="SSF63829">
    <property type="entry name" value="Calcium-dependent phosphotriesterase"/>
    <property type="match status" value="2"/>
</dbReference>
<dbReference type="Gene3D" id="3.30.565.10">
    <property type="entry name" value="Histidine kinase-like ATPase, C-terminal domain"/>
    <property type="match status" value="1"/>
</dbReference>
<keyword evidence="1" id="KW-1133">Transmembrane helix</keyword>
<dbReference type="InterPro" id="IPR013783">
    <property type="entry name" value="Ig-like_fold"/>
</dbReference>
<dbReference type="EMBL" id="WACR01000004">
    <property type="protein sequence ID" value="KAB1064905.1"/>
    <property type="molecule type" value="Genomic_DNA"/>
</dbReference>
<dbReference type="Proteomes" id="UP000435357">
    <property type="component" value="Unassembled WGS sequence"/>
</dbReference>
<evidence type="ECO:0000259" key="2">
    <source>
        <dbReference type="Pfam" id="PF06580"/>
    </source>
</evidence>
<name>A0A6N6M922_9FLAO</name>
<dbReference type="InterPro" id="IPR050640">
    <property type="entry name" value="Bact_2-comp_sensor_kinase"/>
</dbReference>
<dbReference type="InterPro" id="IPR036890">
    <property type="entry name" value="HATPase_C_sf"/>
</dbReference>
<dbReference type="OrthoDB" id="9809670at2"/>
<dbReference type="GO" id="GO:0016020">
    <property type="term" value="C:membrane"/>
    <property type="evidence" value="ECO:0007669"/>
    <property type="project" value="InterPro"/>
</dbReference>
<feature type="transmembrane region" description="Helical" evidence="1">
    <location>
        <begin position="754"/>
        <end position="774"/>
    </location>
</feature>
<dbReference type="SUPFAM" id="SSF55874">
    <property type="entry name" value="ATPase domain of HSP90 chaperone/DNA topoisomerase II/histidine kinase"/>
    <property type="match status" value="1"/>
</dbReference>
<sequence length="999" mass="114019">MIRVIVLLFLTGSFIFNEAVGQQEMIKPLPHLVQATEFLLYPPKVESWDIEVDSNNYTYFAGRSGVYRFNGYELELLKSSGELEKAPVSGLFKDPKGRIWISTVHNKLGYIEKNHFVPYRFNDKLDSINTQGIRTNWHFDQKGKLHVGINRKGYYTVSSGGKVEKILGQESGIHGIVYTFLPDGNPFIFSITQKAGRNKNLNMDLHFMEQSGEIRYLSRLKTNHPIHLPVIVKNQDGSVTLSSGQKDIVRCYFDSVVSQTSLSSNIIQLFRDNDYNLWAGTADKGVYLIKNLNCSPGEQLLDGTASAVVAQDHNGGLWVKSSGAFFYYLPRLSKKSFSKRAGQLNFDNAMRFTIGGSRVFCLNNGSDIAVFEKGSMSSLPYPQNKSIKGLGVNTEVPGIIYYDTVNSLLWAGYRGGICSWNGERWKHYRLSEKVDKEQAIIAFGVKSDGTLMFACRNALFFLSSAGKIKKIDAPSIAGNRITSLAVEPSGNVWVGTIRGVFRLDNESYHKIENPVKNIDSLNGFVRYLKSANGRIWINTGRHLLYSVHGSEVKQITYNSGEPVRILEIESSKDGDLWGRTAHQNPKIAHISIRKGEVDVELLEFDVFGDLTSEFITGTISVIDQTMFLGMKSKIYISNISELRKREPLPDVKISEFFVNNKQFQRSGFSSLSHEENAIQLKFEPISYRRNKLEFRYRLKGLDTVWQEIEHQNIQYTNLSPGEYNFQVQARVKGEEWGETDKLAFFIQTPYWQAFWFRFLVVLIFISFIGFMFYLRNRSKHRRNTLVIEKLNAEQKALRAQMNPHFIYNALSSIQELIFLDNKYEALTNIALFAKLMRKILYHSTKELITLDEEVEALDLYLKLEGLRFEGTFDYTVTICRKLRPKKQMIPPGLIQPFIENAIKHGLLNKKERGGTLSVIFNLDNDRLICKIEDNGVGRKRSTELKAKRNAEHRSFGTQSVLDRINLLNISRNNKIKLEIEDLYTYYGDPGGTRVILIIP</sequence>
<accession>A0A6N6M922</accession>
<keyword evidence="5" id="KW-1185">Reference proteome</keyword>
<dbReference type="GO" id="GO:0000155">
    <property type="term" value="F:phosphorelay sensor kinase activity"/>
    <property type="evidence" value="ECO:0007669"/>
    <property type="project" value="InterPro"/>
</dbReference>
<comment type="caution">
    <text evidence="4">The sequence shown here is derived from an EMBL/GenBank/DDBJ whole genome shotgun (WGS) entry which is preliminary data.</text>
</comment>
<dbReference type="Gene3D" id="2.130.10.10">
    <property type="entry name" value="YVTN repeat-like/Quinoprotein amine dehydrogenase"/>
    <property type="match status" value="3"/>
</dbReference>
<evidence type="ECO:0000313" key="4">
    <source>
        <dbReference type="EMBL" id="KAB1064905.1"/>
    </source>
</evidence>
<dbReference type="PANTHER" id="PTHR34220">
    <property type="entry name" value="SENSOR HISTIDINE KINASE YPDA"/>
    <property type="match status" value="1"/>
</dbReference>
<evidence type="ECO:0000313" key="5">
    <source>
        <dbReference type="Proteomes" id="UP000435357"/>
    </source>
</evidence>
<reference evidence="4 5" key="1">
    <citation type="submission" date="2019-09" db="EMBL/GenBank/DDBJ databases">
        <title>Genomes of Cryomorphaceae.</title>
        <authorList>
            <person name="Bowman J.P."/>
        </authorList>
    </citation>
    <scope>NUCLEOTIDE SEQUENCE [LARGE SCALE GENOMIC DNA]</scope>
    <source>
        <strain evidence="4 5">KCTC 52047</strain>
    </source>
</reference>
<organism evidence="4 5">
    <name type="scientific">Salibacter halophilus</name>
    <dbReference type="NCBI Taxonomy" id="1803916"/>
    <lineage>
        <taxon>Bacteria</taxon>
        <taxon>Pseudomonadati</taxon>
        <taxon>Bacteroidota</taxon>
        <taxon>Flavobacteriia</taxon>
        <taxon>Flavobacteriales</taxon>
        <taxon>Salibacteraceae</taxon>
        <taxon>Salibacter</taxon>
    </lineage>
</organism>
<feature type="domain" description="Signal transduction histidine kinase internal region" evidence="2">
    <location>
        <begin position="792"/>
        <end position="870"/>
    </location>
</feature>
<gene>
    <name evidence="4" type="ORF">F3059_06010</name>
</gene>
<dbReference type="PANTHER" id="PTHR34220:SF7">
    <property type="entry name" value="SENSOR HISTIDINE KINASE YPDA"/>
    <property type="match status" value="1"/>
</dbReference>
<dbReference type="InterPro" id="IPR011123">
    <property type="entry name" value="Y_Y_Y"/>
</dbReference>
<evidence type="ECO:0000256" key="1">
    <source>
        <dbReference type="SAM" id="Phobius"/>
    </source>
</evidence>
<evidence type="ECO:0008006" key="6">
    <source>
        <dbReference type="Google" id="ProtNLM"/>
    </source>
</evidence>
<dbReference type="Pfam" id="PF06580">
    <property type="entry name" value="His_kinase"/>
    <property type="match status" value="1"/>
</dbReference>
<dbReference type="AlphaFoldDB" id="A0A6N6M922"/>
<protein>
    <recommendedName>
        <fullName evidence="6">Signal transduction histidine kinase internal region domain-containing protein</fullName>
    </recommendedName>
</protein>
<dbReference type="Pfam" id="PF07495">
    <property type="entry name" value="Y_Y_Y"/>
    <property type="match status" value="1"/>
</dbReference>